<dbReference type="Proteomes" id="UP000176431">
    <property type="component" value="Unassembled WGS sequence"/>
</dbReference>
<keyword evidence="2" id="KW-0378">Hydrolase</keyword>
<keyword evidence="1" id="KW-0479">Metal-binding</keyword>
<dbReference type="GO" id="GO:0005829">
    <property type="term" value="C:cytosol"/>
    <property type="evidence" value="ECO:0007669"/>
    <property type="project" value="TreeGrafter"/>
</dbReference>
<dbReference type="InterPro" id="IPR023696">
    <property type="entry name" value="Ureohydrolase_dom_sf"/>
</dbReference>
<gene>
    <name evidence="5" type="ORF">A2819_00620</name>
</gene>
<protein>
    <recommendedName>
        <fullName evidence="7">Arginase</fullName>
    </recommendedName>
</protein>
<organism evidence="5 6">
    <name type="scientific">Candidatus Azambacteria bacterium RIFCSPHIGHO2_01_FULL_40_24</name>
    <dbReference type="NCBI Taxonomy" id="1797301"/>
    <lineage>
        <taxon>Bacteria</taxon>
        <taxon>Candidatus Azamiibacteriota</taxon>
    </lineage>
</organism>
<proteinExistence type="inferred from homology"/>
<dbReference type="Gene3D" id="3.40.800.10">
    <property type="entry name" value="Ureohydrolase domain"/>
    <property type="match status" value="1"/>
</dbReference>
<name>A0A1F5B2J8_9BACT</name>
<comment type="similarity">
    <text evidence="4">Belongs to the arginase family.</text>
</comment>
<evidence type="ECO:0000313" key="5">
    <source>
        <dbReference type="EMBL" id="OGD24858.1"/>
    </source>
</evidence>
<dbReference type="SUPFAM" id="SSF52768">
    <property type="entry name" value="Arginase/deacetylase"/>
    <property type="match status" value="1"/>
</dbReference>
<dbReference type="EMBL" id="MEYK01000031">
    <property type="protein sequence ID" value="OGD24858.1"/>
    <property type="molecule type" value="Genomic_DNA"/>
</dbReference>
<keyword evidence="3" id="KW-0464">Manganese</keyword>
<dbReference type="GO" id="GO:0004053">
    <property type="term" value="F:arginase activity"/>
    <property type="evidence" value="ECO:0007669"/>
    <property type="project" value="TreeGrafter"/>
</dbReference>
<dbReference type="PANTHER" id="PTHR43782:SF3">
    <property type="entry name" value="ARGINASE"/>
    <property type="match status" value="1"/>
</dbReference>
<evidence type="ECO:0000256" key="2">
    <source>
        <dbReference type="ARBA" id="ARBA00022801"/>
    </source>
</evidence>
<sequence length="292" mass="32957">MANWTVIKIPYGGGYCSLNLAKPKNARKAPKALQKEFMRQRIFMADNGVSSWDNIPWYEIDFGFGHKNNADGWGKMHKSILSYLKSWRSANVLFLGGSHSITASTYIGTSQMFGRQQTGLIVLDAHPDCCSKTDWPIHSDWLHWLIEEEYVLSENVLIIGLRQMEKSEKEFLDKFNIKYYCMGAIKDPGGFTMNDFSVIRILEKLRKLTATYLSIDIDVASGAYAPGTGCPSPGGLTDTELISLVKQLKTGLPNLKAADIVEIDPLNWWRKRILRYDPTVDLGVKLIKEIIS</sequence>
<dbReference type="GO" id="GO:0030145">
    <property type="term" value="F:manganese ion binding"/>
    <property type="evidence" value="ECO:0007669"/>
    <property type="project" value="TreeGrafter"/>
</dbReference>
<dbReference type="AlphaFoldDB" id="A0A1F5B2J8"/>
<dbReference type="PRINTS" id="PR00116">
    <property type="entry name" value="ARGINASE"/>
</dbReference>
<dbReference type="PANTHER" id="PTHR43782">
    <property type="entry name" value="ARGINASE"/>
    <property type="match status" value="1"/>
</dbReference>
<accession>A0A1F5B2J8</accession>
<evidence type="ECO:0000256" key="1">
    <source>
        <dbReference type="ARBA" id="ARBA00022723"/>
    </source>
</evidence>
<dbReference type="Pfam" id="PF00491">
    <property type="entry name" value="Arginase"/>
    <property type="match status" value="1"/>
</dbReference>
<evidence type="ECO:0008006" key="7">
    <source>
        <dbReference type="Google" id="ProtNLM"/>
    </source>
</evidence>
<evidence type="ECO:0000313" key="6">
    <source>
        <dbReference type="Proteomes" id="UP000176431"/>
    </source>
</evidence>
<evidence type="ECO:0000256" key="4">
    <source>
        <dbReference type="PROSITE-ProRule" id="PRU00742"/>
    </source>
</evidence>
<dbReference type="PROSITE" id="PS51409">
    <property type="entry name" value="ARGINASE_2"/>
    <property type="match status" value="1"/>
</dbReference>
<evidence type="ECO:0000256" key="3">
    <source>
        <dbReference type="ARBA" id="ARBA00023211"/>
    </source>
</evidence>
<comment type="caution">
    <text evidence="5">The sequence shown here is derived from an EMBL/GenBank/DDBJ whole genome shotgun (WGS) entry which is preliminary data.</text>
</comment>
<reference evidence="5 6" key="1">
    <citation type="journal article" date="2016" name="Nat. Commun.">
        <title>Thousands of microbial genomes shed light on interconnected biogeochemical processes in an aquifer system.</title>
        <authorList>
            <person name="Anantharaman K."/>
            <person name="Brown C.T."/>
            <person name="Hug L.A."/>
            <person name="Sharon I."/>
            <person name="Castelle C.J."/>
            <person name="Probst A.J."/>
            <person name="Thomas B.C."/>
            <person name="Singh A."/>
            <person name="Wilkins M.J."/>
            <person name="Karaoz U."/>
            <person name="Brodie E.L."/>
            <person name="Williams K.H."/>
            <person name="Hubbard S.S."/>
            <person name="Banfield J.F."/>
        </authorList>
    </citation>
    <scope>NUCLEOTIDE SEQUENCE [LARGE SCALE GENOMIC DNA]</scope>
</reference>
<dbReference type="InterPro" id="IPR006035">
    <property type="entry name" value="Ureohydrolase"/>
</dbReference>